<organism evidence="3 4">
    <name type="scientific">Arthrobacter pullicola</name>
    <dbReference type="NCBI Taxonomy" id="2762224"/>
    <lineage>
        <taxon>Bacteria</taxon>
        <taxon>Bacillati</taxon>
        <taxon>Actinomycetota</taxon>
        <taxon>Actinomycetes</taxon>
        <taxon>Micrococcales</taxon>
        <taxon>Micrococcaceae</taxon>
        <taxon>Arthrobacter</taxon>
    </lineage>
</organism>
<dbReference type="PROSITE" id="PS00571">
    <property type="entry name" value="AMIDASES"/>
    <property type="match status" value="1"/>
</dbReference>
<accession>A0ABR8YDX3</accession>
<evidence type="ECO:0000313" key="4">
    <source>
        <dbReference type="Proteomes" id="UP000652763"/>
    </source>
</evidence>
<dbReference type="SUPFAM" id="SSF75304">
    <property type="entry name" value="Amidase signature (AS) enzymes"/>
    <property type="match status" value="1"/>
</dbReference>
<dbReference type="RefSeq" id="WP_191745292.1">
    <property type="nucleotide sequence ID" value="NZ_JACSQC010000001.1"/>
</dbReference>
<protein>
    <submittedName>
        <fullName evidence="3">Amidase</fullName>
    </submittedName>
</protein>
<feature type="domain" description="Amidase" evidence="2">
    <location>
        <begin position="42"/>
        <end position="468"/>
    </location>
</feature>
<evidence type="ECO:0000256" key="1">
    <source>
        <dbReference type="ARBA" id="ARBA00009199"/>
    </source>
</evidence>
<reference evidence="3 4" key="1">
    <citation type="submission" date="2020-08" db="EMBL/GenBank/DDBJ databases">
        <title>A Genomic Blueprint of the Chicken Gut Microbiome.</title>
        <authorList>
            <person name="Gilroy R."/>
            <person name="Ravi A."/>
            <person name="Getino M."/>
            <person name="Pursley I."/>
            <person name="Horton D.L."/>
            <person name="Alikhan N.-F."/>
            <person name="Baker D."/>
            <person name="Gharbi K."/>
            <person name="Hall N."/>
            <person name="Watson M."/>
            <person name="Adriaenssens E.M."/>
            <person name="Foster-Nyarko E."/>
            <person name="Jarju S."/>
            <person name="Secka A."/>
            <person name="Antonio M."/>
            <person name="Oren A."/>
            <person name="Chaudhuri R."/>
            <person name="La Ragione R.M."/>
            <person name="Hildebrand F."/>
            <person name="Pallen M.J."/>
        </authorList>
    </citation>
    <scope>NUCLEOTIDE SEQUENCE [LARGE SCALE GENOMIC DNA]</scope>
    <source>
        <strain evidence="3 4">Sa2BUA2</strain>
    </source>
</reference>
<dbReference type="InterPro" id="IPR020556">
    <property type="entry name" value="Amidase_CS"/>
</dbReference>
<dbReference type="PANTHER" id="PTHR11895:SF7">
    <property type="entry name" value="GLUTAMYL-TRNA(GLN) AMIDOTRANSFERASE SUBUNIT A, MITOCHONDRIAL"/>
    <property type="match status" value="1"/>
</dbReference>
<evidence type="ECO:0000259" key="2">
    <source>
        <dbReference type="Pfam" id="PF01425"/>
    </source>
</evidence>
<proteinExistence type="inferred from homology"/>
<dbReference type="InterPro" id="IPR023631">
    <property type="entry name" value="Amidase_dom"/>
</dbReference>
<dbReference type="Pfam" id="PF01425">
    <property type="entry name" value="Amidase"/>
    <property type="match status" value="1"/>
</dbReference>
<sequence>MPIGPPVQDDPAGTPSSAGLGALTALELRNALAAGEVSAREAAEFYLGRIDALNPSLGSFIAVTADLALAEASRADDALARGQAPALLHGMPLAHKDLTDVAGVPTTMGSAAVPAAPAAEDGPLVSVLRAAGAVSLGKTQVPEFGLSSYSENLIAPPARNPLDPSLSPGGSSGGSAAAVAAGMLPFAPGTDGGGSVRIPAAATGLVGLKPNRGRIPAGGGQRDLGQLVVAGPLARNAADAALLLDAMVAEPNFHATSAPTPGGTFLEAALRAEGRFRIGVSTRSPFESRLDIRLDPEVLLGLEAGILALTGAGHSVEEADVHYDERYPDAFSLVWTAPLANIPLPAGQEDQLVPLTATMRRRALQRSAADLAEAVDILRGFEEDTIRQYAAWDMILTPVLGMTPRSIGWYWTGDADEDYARQCQYSPFTSMVNVSGLPAITVPTYRTAAGLWMGIQLIGRPGAEAELLAVAAQLESQ</sequence>
<name>A0ABR8YDX3_9MICC</name>
<dbReference type="Proteomes" id="UP000652763">
    <property type="component" value="Unassembled WGS sequence"/>
</dbReference>
<dbReference type="InterPro" id="IPR000120">
    <property type="entry name" value="Amidase"/>
</dbReference>
<evidence type="ECO:0000313" key="3">
    <source>
        <dbReference type="EMBL" id="MBD8042338.1"/>
    </source>
</evidence>
<dbReference type="Gene3D" id="3.90.1300.10">
    <property type="entry name" value="Amidase signature (AS) domain"/>
    <property type="match status" value="1"/>
</dbReference>
<comment type="similarity">
    <text evidence="1">Belongs to the amidase family.</text>
</comment>
<dbReference type="InterPro" id="IPR036928">
    <property type="entry name" value="AS_sf"/>
</dbReference>
<dbReference type="EMBL" id="JACSQC010000001">
    <property type="protein sequence ID" value="MBD8042338.1"/>
    <property type="molecule type" value="Genomic_DNA"/>
</dbReference>
<comment type="caution">
    <text evidence="3">The sequence shown here is derived from an EMBL/GenBank/DDBJ whole genome shotgun (WGS) entry which is preliminary data.</text>
</comment>
<gene>
    <name evidence="3" type="ORF">H9638_00785</name>
</gene>
<keyword evidence="4" id="KW-1185">Reference proteome</keyword>
<dbReference type="PANTHER" id="PTHR11895">
    <property type="entry name" value="TRANSAMIDASE"/>
    <property type="match status" value="1"/>
</dbReference>